<dbReference type="InterPro" id="IPR036188">
    <property type="entry name" value="FAD/NAD-bd_sf"/>
</dbReference>
<dbReference type="PROSITE" id="PS51318">
    <property type="entry name" value="TAT"/>
    <property type="match status" value="1"/>
</dbReference>
<dbReference type="GO" id="GO:0008202">
    <property type="term" value="P:steroid metabolic process"/>
    <property type="evidence" value="ECO:0007669"/>
    <property type="project" value="UniProtKB-ARBA"/>
</dbReference>
<dbReference type="Pfam" id="PF00890">
    <property type="entry name" value="FAD_binding_2"/>
    <property type="match status" value="1"/>
</dbReference>
<dbReference type="Gene3D" id="3.50.50.60">
    <property type="entry name" value="FAD/NAD(P)-binding domain"/>
    <property type="match status" value="1"/>
</dbReference>
<evidence type="ECO:0000256" key="3">
    <source>
        <dbReference type="ARBA" id="ARBA00022827"/>
    </source>
</evidence>
<dbReference type="InterPro" id="IPR003953">
    <property type="entry name" value="FAD-dep_OxRdtase_2_FAD-bd"/>
</dbReference>
<reference evidence="7" key="1">
    <citation type="journal article" date="2009" name="ISME J.">
        <title>Functional metagenomics reveals diverse beta-lactamases in a remote Alaskan soil.</title>
        <authorList>
            <person name="Allen H.K."/>
            <person name="Moe L.A."/>
            <person name="Rodbumrer J."/>
            <person name="Gaarder A."/>
            <person name="Handelsman J."/>
        </authorList>
    </citation>
    <scope>NUCLEOTIDE SEQUENCE</scope>
</reference>
<keyword evidence="3" id="KW-0274">FAD</keyword>
<dbReference type="PANTHER" id="PTHR43400:SF10">
    <property type="entry name" value="3-OXOSTEROID 1-DEHYDROGENASE"/>
    <property type="match status" value="1"/>
</dbReference>
<feature type="region of interest" description="Disordered" evidence="5">
    <location>
        <begin position="1"/>
        <end position="32"/>
    </location>
</feature>
<protein>
    <submittedName>
        <fullName evidence="7">Fumarate reductase flavoprotein subunit</fullName>
    </submittedName>
</protein>
<name>C0INP0_9BACT</name>
<evidence type="ECO:0000256" key="2">
    <source>
        <dbReference type="ARBA" id="ARBA00022630"/>
    </source>
</evidence>
<accession>C0INP0</accession>
<evidence type="ECO:0000256" key="4">
    <source>
        <dbReference type="ARBA" id="ARBA00023002"/>
    </source>
</evidence>
<proteinExistence type="predicted"/>
<comment type="cofactor">
    <cofactor evidence="1">
        <name>FAD</name>
        <dbReference type="ChEBI" id="CHEBI:57692"/>
    </cofactor>
</comment>
<gene>
    <name evidence="7" type="ORF">AKSOIL_0084</name>
</gene>
<feature type="region of interest" description="Disordered" evidence="5">
    <location>
        <begin position="211"/>
        <end position="234"/>
    </location>
</feature>
<dbReference type="PANTHER" id="PTHR43400">
    <property type="entry name" value="FUMARATE REDUCTASE"/>
    <property type="match status" value="1"/>
</dbReference>
<feature type="compositionally biased region" description="Basic residues" evidence="5">
    <location>
        <begin position="1"/>
        <end position="14"/>
    </location>
</feature>
<organism evidence="7">
    <name type="scientific">uncultured bacterium BLR7</name>
    <dbReference type="NCBI Taxonomy" id="506523"/>
    <lineage>
        <taxon>Bacteria</taxon>
        <taxon>environmental samples</taxon>
    </lineage>
</organism>
<evidence type="ECO:0000313" key="7">
    <source>
        <dbReference type="EMBL" id="ACN58926.1"/>
    </source>
</evidence>
<evidence type="ECO:0000256" key="1">
    <source>
        <dbReference type="ARBA" id="ARBA00001974"/>
    </source>
</evidence>
<feature type="domain" description="FAD-dependent oxidoreductase 2 FAD-binding" evidence="6">
    <location>
        <begin position="70"/>
        <end position="595"/>
    </location>
</feature>
<dbReference type="SUPFAM" id="SSF56425">
    <property type="entry name" value="Succinate dehydrogenase/fumarate reductase flavoprotein, catalytic domain"/>
    <property type="match status" value="1"/>
</dbReference>
<dbReference type="InterPro" id="IPR050315">
    <property type="entry name" value="FAD-oxidoreductase_2"/>
</dbReference>
<dbReference type="EMBL" id="EU408356">
    <property type="protein sequence ID" value="ACN58926.1"/>
    <property type="molecule type" value="Genomic_DNA"/>
</dbReference>
<sequence>MARPSGRCRKRRTRRSDGSPGEGRMAEKKTVSRRDLIKTAGAAGAAVAAGGIVAAPASAQTAPNWDREADIVIIGSGATGMPAAIVAREAGSSVIIVDANKDIGGHAICSGANIPLGGGTSIQKKFGIKDSPDLVYQDLTDWSVVQPNGAPDYRYNDREIIRAFADNCTATFEFLLSHDVTFVNEKPDGRAGSSHGNSVPRQMHVWAGDWPQVQTGRPTDEAVRKSTSNGNGLMRPLEASARKLGVDILLEHRMTSIHREQPKGRVTGIAVTNNGRTLNIRAKKAVIVATGGFTGNVNFRRMFDPRLTEEYCGLAGMPWSNQDGSGEIASMAVGASLWGLTNFSSELGSGLTKAGKIGCQYGYVNLTWMPGSRVFDEAGASGLRVRDWQNVITVNMLGKRFYDETGEDFTGNQYNQINPYTPNNPVNIKNLKYNPNDYLNAAMAGIGDGQNGGGPIWAIFDADAAAREKWDTKHPWVDEKNGFFFSANSISELAAKIKMKYQRLPMPSANLEATVARYNSFVDSGTDEDFGKPKPMYKIAKGPFYAAWAMPVIHDTRAGLRINAKCQVMDMDGQVIPNFYCGGESAGGFSMHGLARCLTQGYIAGHAAHAEKAI</sequence>
<dbReference type="AlphaFoldDB" id="C0INP0"/>
<keyword evidence="2" id="KW-0285">Flavoprotein</keyword>
<dbReference type="InterPro" id="IPR006311">
    <property type="entry name" value="TAT_signal"/>
</dbReference>
<dbReference type="SUPFAM" id="SSF51905">
    <property type="entry name" value="FAD/NAD(P)-binding domain"/>
    <property type="match status" value="1"/>
</dbReference>
<dbReference type="NCBIfam" id="TIGR01409">
    <property type="entry name" value="TAT_signal_seq"/>
    <property type="match status" value="1"/>
</dbReference>
<dbReference type="InterPro" id="IPR027477">
    <property type="entry name" value="Succ_DH/fumarate_Rdtase_cat_sf"/>
</dbReference>
<dbReference type="GO" id="GO:0016491">
    <property type="term" value="F:oxidoreductase activity"/>
    <property type="evidence" value="ECO:0007669"/>
    <property type="project" value="UniProtKB-KW"/>
</dbReference>
<keyword evidence="4" id="KW-0560">Oxidoreductase</keyword>
<dbReference type="InterPro" id="IPR019546">
    <property type="entry name" value="TAT_signal_bac_arc"/>
</dbReference>
<dbReference type="Gene3D" id="3.90.700.10">
    <property type="entry name" value="Succinate dehydrogenase/fumarate reductase flavoprotein, catalytic domain"/>
    <property type="match status" value="1"/>
</dbReference>
<evidence type="ECO:0000259" key="6">
    <source>
        <dbReference type="Pfam" id="PF00890"/>
    </source>
</evidence>
<evidence type="ECO:0000256" key="5">
    <source>
        <dbReference type="SAM" id="MobiDB-lite"/>
    </source>
</evidence>